<evidence type="ECO:0000256" key="3">
    <source>
        <dbReference type="ARBA" id="ARBA00023163"/>
    </source>
</evidence>
<keyword evidence="3" id="KW-0804">Transcription</keyword>
<dbReference type="SMART" id="SM00342">
    <property type="entry name" value="HTH_ARAC"/>
    <property type="match status" value="1"/>
</dbReference>
<keyword evidence="2" id="KW-0238">DNA-binding</keyword>
<dbReference type="PROSITE" id="PS01124">
    <property type="entry name" value="HTH_ARAC_FAMILY_2"/>
    <property type="match status" value="1"/>
</dbReference>
<comment type="caution">
    <text evidence="5">The sequence shown here is derived from an EMBL/GenBank/DDBJ whole genome shotgun (WGS) entry which is preliminary data.</text>
</comment>
<dbReference type="EMBL" id="JBHRTA010000062">
    <property type="protein sequence ID" value="MFC3200124.1"/>
    <property type="molecule type" value="Genomic_DNA"/>
</dbReference>
<dbReference type="Pfam" id="PF20240">
    <property type="entry name" value="DUF6597"/>
    <property type="match status" value="1"/>
</dbReference>
<dbReference type="PANTHER" id="PTHR46796">
    <property type="entry name" value="HTH-TYPE TRANSCRIPTIONAL ACTIVATOR RHAS-RELATED"/>
    <property type="match status" value="1"/>
</dbReference>
<dbReference type="SUPFAM" id="SSF46689">
    <property type="entry name" value="Homeodomain-like"/>
    <property type="match status" value="1"/>
</dbReference>
<name>A0ABV7JQ54_9SPHI</name>
<evidence type="ECO:0000256" key="1">
    <source>
        <dbReference type="ARBA" id="ARBA00023015"/>
    </source>
</evidence>
<gene>
    <name evidence="5" type="ORF">ACFOET_21060</name>
</gene>
<protein>
    <submittedName>
        <fullName evidence="5">DUF6597 domain-containing transcriptional factor</fullName>
    </submittedName>
</protein>
<dbReference type="InterPro" id="IPR018060">
    <property type="entry name" value="HTH_AraC"/>
</dbReference>
<feature type="domain" description="HTH araC/xylS-type" evidence="4">
    <location>
        <begin position="157"/>
        <end position="259"/>
    </location>
</feature>
<dbReference type="RefSeq" id="WP_379026400.1">
    <property type="nucleotide sequence ID" value="NZ_JBHRTA010000062.1"/>
</dbReference>
<evidence type="ECO:0000313" key="6">
    <source>
        <dbReference type="Proteomes" id="UP001595526"/>
    </source>
</evidence>
<sequence length="272" mass="30947">MKYRKFAPPPPLLPYVQYFWTLDSGGVDAKAYHTFTTIADGLPGLIFQEISAGVAQQWNHALPTCYLYGQSIRPSKITIPSGFRSVGVYFYPNALQSIFGLPAHELTDRCVAIDALDEKTGVSLIERLLNTPAADRQIQILADYLRWRVERNSAKLDAEAVYASKLLAVSGGRLQLRELQQELRISERTFQRQFRQAIGVSPKLFSRICQFQAAMQQLREGQPVNFTELAFMHGYADQPHFIRTFRTFVGCSPRQYARAFNEQLPNFPHLIL</sequence>
<accession>A0ABV7JQ54</accession>
<dbReference type="Pfam" id="PF12833">
    <property type="entry name" value="HTH_18"/>
    <property type="match status" value="1"/>
</dbReference>
<reference evidence="6" key="1">
    <citation type="journal article" date="2019" name="Int. J. Syst. Evol. Microbiol.">
        <title>The Global Catalogue of Microorganisms (GCM) 10K type strain sequencing project: providing services to taxonomists for standard genome sequencing and annotation.</title>
        <authorList>
            <consortium name="The Broad Institute Genomics Platform"/>
            <consortium name="The Broad Institute Genome Sequencing Center for Infectious Disease"/>
            <person name="Wu L."/>
            <person name="Ma J."/>
        </authorList>
    </citation>
    <scope>NUCLEOTIDE SEQUENCE [LARGE SCALE GENOMIC DNA]</scope>
    <source>
        <strain evidence="6">KCTC 52416</strain>
    </source>
</reference>
<keyword evidence="1" id="KW-0805">Transcription regulation</keyword>
<keyword evidence="6" id="KW-1185">Reference proteome</keyword>
<evidence type="ECO:0000313" key="5">
    <source>
        <dbReference type="EMBL" id="MFC3200124.1"/>
    </source>
</evidence>
<dbReference type="InterPro" id="IPR050204">
    <property type="entry name" value="AraC_XylS_family_regulators"/>
</dbReference>
<dbReference type="Gene3D" id="1.10.10.60">
    <property type="entry name" value="Homeodomain-like"/>
    <property type="match status" value="1"/>
</dbReference>
<dbReference type="Proteomes" id="UP001595526">
    <property type="component" value="Unassembled WGS sequence"/>
</dbReference>
<dbReference type="InterPro" id="IPR046532">
    <property type="entry name" value="DUF6597"/>
</dbReference>
<organism evidence="5 6">
    <name type="scientific">Parapedobacter deserti</name>
    <dbReference type="NCBI Taxonomy" id="1912957"/>
    <lineage>
        <taxon>Bacteria</taxon>
        <taxon>Pseudomonadati</taxon>
        <taxon>Bacteroidota</taxon>
        <taxon>Sphingobacteriia</taxon>
        <taxon>Sphingobacteriales</taxon>
        <taxon>Sphingobacteriaceae</taxon>
        <taxon>Parapedobacter</taxon>
    </lineage>
</organism>
<evidence type="ECO:0000256" key="2">
    <source>
        <dbReference type="ARBA" id="ARBA00023125"/>
    </source>
</evidence>
<proteinExistence type="predicted"/>
<dbReference type="InterPro" id="IPR009057">
    <property type="entry name" value="Homeodomain-like_sf"/>
</dbReference>
<evidence type="ECO:0000259" key="4">
    <source>
        <dbReference type="PROSITE" id="PS01124"/>
    </source>
</evidence>